<gene>
    <name evidence="1" type="ORF">AA0228_2182</name>
</gene>
<keyword evidence="2" id="KW-1185">Reference proteome</keyword>
<dbReference type="Gene3D" id="1.10.1220.10">
    <property type="entry name" value="Met repressor-like"/>
    <property type="match status" value="1"/>
</dbReference>
<dbReference type="InterPro" id="IPR007337">
    <property type="entry name" value="RelB/DinJ"/>
</dbReference>
<dbReference type="RefSeq" id="WP_244902325.1">
    <property type="nucleotide sequence ID" value="NZ_BAQW01000010.1"/>
</dbReference>
<comment type="caution">
    <text evidence="1">The sequence shown here is derived from an EMBL/GenBank/DDBJ whole genome shotgun (WGS) entry which is preliminary data.</text>
</comment>
<sequence>MTNTASISQINLRLETELKDKIYATLKALGTTPSEAIRDYFEHIVKVQKVPFKRHVVSDEDMELLAIAKERLETMTESDIIKDVNLDDLLARHPQASRKRVA</sequence>
<evidence type="ECO:0000313" key="1">
    <source>
        <dbReference type="EMBL" id="GBR14129.1"/>
    </source>
</evidence>
<dbReference type="Proteomes" id="UP001061070">
    <property type="component" value="Unassembled WGS sequence"/>
</dbReference>
<proteinExistence type="predicted"/>
<name>A0ABQ0QD99_9PROT</name>
<protein>
    <submittedName>
        <fullName evidence="1">Translation repressor RelE/RelB/StbE</fullName>
    </submittedName>
</protein>
<accession>A0ABQ0QD99</accession>
<dbReference type="Pfam" id="PF04221">
    <property type="entry name" value="RelB"/>
    <property type="match status" value="1"/>
</dbReference>
<evidence type="ECO:0000313" key="2">
    <source>
        <dbReference type="Proteomes" id="UP001061070"/>
    </source>
</evidence>
<reference evidence="1" key="1">
    <citation type="submission" date="2013-04" db="EMBL/GenBank/DDBJ databases">
        <title>The genome sequencing project of 58 acetic acid bacteria.</title>
        <authorList>
            <person name="Okamoto-Kainuma A."/>
            <person name="Ishikawa M."/>
            <person name="Umino S."/>
            <person name="Koizumi Y."/>
            <person name="Shiwa Y."/>
            <person name="Yoshikawa H."/>
            <person name="Matsutani M."/>
            <person name="Matsushita K."/>
        </authorList>
    </citation>
    <scope>NUCLEOTIDE SEQUENCE</scope>
    <source>
        <strain evidence="1">NRIC 0228</strain>
    </source>
</reference>
<organism evidence="1 2">
    <name type="scientific">Gluconobacter frateurii NRIC 0228</name>
    <dbReference type="NCBI Taxonomy" id="1307946"/>
    <lineage>
        <taxon>Bacteria</taxon>
        <taxon>Pseudomonadati</taxon>
        <taxon>Pseudomonadota</taxon>
        <taxon>Alphaproteobacteria</taxon>
        <taxon>Acetobacterales</taxon>
        <taxon>Acetobacteraceae</taxon>
        <taxon>Gluconobacter</taxon>
    </lineage>
</organism>
<dbReference type="EMBL" id="BAQW01000010">
    <property type="protein sequence ID" value="GBR14129.1"/>
    <property type="molecule type" value="Genomic_DNA"/>
</dbReference>
<dbReference type="InterPro" id="IPR013321">
    <property type="entry name" value="Arc_rbn_hlx_hlx"/>
</dbReference>
<dbReference type="NCBIfam" id="TIGR02384">
    <property type="entry name" value="RelB_DinJ"/>
    <property type="match status" value="1"/>
</dbReference>